<keyword evidence="1" id="KW-0808">Transferase</keyword>
<evidence type="ECO:0000259" key="3">
    <source>
        <dbReference type="Pfam" id="PF12804"/>
    </source>
</evidence>
<dbReference type="InterPro" id="IPR025877">
    <property type="entry name" value="MobA-like_NTP_Trfase"/>
</dbReference>
<dbReference type="GO" id="GO:0016779">
    <property type="term" value="F:nucleotidyltransferase activity"/>
    <property type="evidence" value="ECO:0007669"/>
    <property type="project" value="UniProtKB-KW"/>
</dbReference>
<sequence>VRAIILAAGQGTRLAPHTNDRPKCLVELAGKTMLSRQLAVLNKAGIADVILVGGYCADQLKPYASNIILNADYASTNMVHSLFCAQSAMDGCDDILIAYSDIVYEDHVLQALLNGPKGVACAVNTQWRALWQARMDDPLSDAESLRLAPDGRLLEIGRKATDYSQIEGQYMGLIKISAEQAPLLRGVYDDMATMPRYGGAAHGDMYLTEFLQQLCDLGWTVHGVRVDGGWLEVDSVQDLEIYHHLIDSGQLDRFCKLV</sequence>
<feature type="non-terminal residue" evidence="4">
    <location>
        <position position="1"/>
    </location>
</feature>
<proteinExistence type="predicted"/>
<dbReference type="Gene3D" id="3.90.550.10">
    <property type="entry name" value="Spore Coat Polysaccharide Biosynthesis Protein SpsA, Chain A"/>
    <property type="match status" value="1"/>
</dbReference>
<dbReference type="PANTHER" id="PTHR43584:SF8">
    <property type="entry name" value="N-ACETYLMURAMATE ALPHA-1-PHOSPHATE URIDYLYLTRANSFERASE"/>
    <property type="match status" value="1"/>
</dbReference>
<dbReference type="InterPro" id="IPR050065">
    <property type="entry name" value="GlmU-like"/>
</dbReference>
<dbReference type="SUPFAM" id="SSF53448">
    <property type="entry name" value="Nucleotide-diphospho-sugar transferases"/>
    <property type="match status" value="1"/>
</dbReference>
<evidence type="ECO:0000313" key="4">
    <source>
        <dbReference type="EMBL" id="SVC47024.1"/>
    </source>
</evidence>
<dbReference type="AlphaFoldDB" id="A0A382MDJ6"/>
<evidence type="ECO:0000256" key="2">
    <source>
        <dbReference type="ARBA" id="ARBA00022695"/>
    </source>
</evidence>
<accession>A0A382MDJ6</accession>
<dbReference type="EMBL" id="UINC01092978">
    <property type="protein sequence ID" value="SVC47024.1"/>
    <property type="molecule type" value="Genomic_DNA"/>
</dbReference>
<name>A0A382MDJ6_9ZZZZ</name>
<keyword evidence="2" id="KW-0548">Nucleotidyltransferase</keyword>
<dbReference type="CDD" id="cd02523">
    <property type="entry name" value="PC_cytidylyltransferase"/>
    <property type="match status" value="1"/>
</dbReference>
<dbReference type="PANTHER" id="PTHR43584">
    <property type="entry name" value="NUCLEOTIDYL TRANSFERASE"/>
    <property type="match status" value="1"/>
</dbReference>
<gene>
    <name evidence="4" type="ORF">METZ01_LOCUS299878</name>
</gene>
<evidence type="ECO:0000256" key="1">
    <source>
        <dbReference type="ARBA" id="ARBA00022679"/>
    </source>
</evidence>
<reference evidence="4" key="1">
    <citation type="submission" date="2018-05" db="EMBL/GenBank/DDBJ databases">
        <authorList>
            <person name="Lanie J.A."/>
            <person name="Ng W.-L."/>
            <person name="Kazmierczak K.M."/>
            <person name="Andrzejewski T.M."/>
            <person name="Davidsen T.M."/>
            <person name="Wayne K.J."/>
            <person name="Tettelin H."/>
            <person name="Glass J.I."/>
            <person name="Rusch D."/>
            <person name="Podicherti R."/>
            <person name="Tsui H.-C.T."/>
            <person name="Winkler M.E."/>
        </authorList>
    </citation>
    <scope>NUCLEOTIDE SEQUENCE</scope>
</reference>
<protein>
    <recommendedName>
        <fullName evidence="3">MobA-like NTP transferase domain-containing protein</fullName>
    </recommendedName>
</protein>
<dbReference type="Pfam" id="PF12804">
    <property type="entry name" value="NTP_transf_3"/>
    <property type="match status" value="1"/>
</dbReference>
<feature type="domain" description="MobA-like NTP transferase" evidence="3">
    <location>
        <begin position="3"/>
        <end position="123"/>
    </location>
</feature>
<dbReference type="InterPro" id="IPR029044">
    <property type="entry name" value="Nucleotide-diphossugar_trans"/>
</dbReference>
<organism evidence="4">
    <name type="scientific">marine metagenome</name>
    <dbReference type="NCBI Taxonomy" id="408172"/>
    <lineage>
        <taxon>unclassified sequences</taxon>
        <taxon>metagenomes</taxon>
        <taxon>ecological metagenomes</taxon>
    </lineage>
</organism>